<dbReference type="NCBIfam" id="TIGR03605">
    <property type="entry name" value="antibiot_sagB"/>
    <property type="match status" value="1"/>
</dbReference>
<dbReference type="PANTHER" id="PTHR43745">
    <property type="entry name" value="NITROREDUCTASE MJ1384-RELATED"/>
    <property type="match status" value="1"/>
</dbReference>
<dbReference type="PANTHER" id="PTHR43745:SF2">
    <property type="entry name" value="NITROREDUCTASE MJ1384-RELATED"/>
    <property type="match status" value="1"/>
</dbReference>
<dbReference type="Proteomes" id="UP000675554">
    <property type="component" value="Unassembled WGS sequence"/>
</dbReference>
<dbReference type="InterPro" id="IPR020051">
    <property type="entry name" value="SagB-type_dehydrogenase"/>
</dbReference>
<evidence type="ECO:0000313" key="4">
    <source>
        <dbReference type="Proteomes" id="UP000675554"/>
    </source>
</evidence>
<dbReference type="GO" id="GO:0016491">
    <property type="term" value="F:oxidoreductase activity"/>
    <property type="evidence" value="ECO:0007669"/>
    <property type="project" value="InterPro"/>
</dbReference>
<dbReference type="InterPro" id="IPR029479">
    <property type="entry name" value="Nitroreductase"/>
</dbReference>
<comment type="caution">
    <text evidence="3">The sequence shown here is derived from an EMBL/GenBank/DDBJ whole genome shotgun (WGS) entry which is preliminary data.</text>
</comment>
<proteinExistence type="predicted"/>
<reference evidence="3" key="1">
    <citation type="submission" date="2021-04" db="EMBL/GenBank/DDBJ databases">
        <title>Sequencing of actinobacteria type strains.</title>
        <authorList>
            <person name="Nguyen G.-S."/>
            <person name="Wentzel A."/>
        </authorList>
    </citation>
    <scope>NUCLEOTIDE SEQUENCE</scope>
    <source>
        <strain evidence="3">DSM 42095</strain>
    </source>
</reference>
<dbReference type="EMBL" id="JAGSMN010000134">
    <property type="protein sequence ID" value="MBR7672777.1"/>
    <property type="molecule type" value="Genomic_DNA"/>
</dbReference>
<organism evidence="3 4">
    <name type="scientific">Streptomyces daliensis</name>
    <dbReference type="NCBI Taxonomy" id="299421"/>
    <lineage>
        <taxon>Bacteria</taxon>
        <taxon>Bacillati</taxon>
        <taxon>Actinomycetota</taxon>
        <taxon>Actinomycetes</taxon>
        <taxon>Kitasatosporales</taxon>
        <taxon>Streptomycetaceae</taxon>
        <taxon>Streptomyces</taxon>
    </lineage>
</organism>
<name>A0A8T4ISK5_9ACTN</name>
<evidence type="ECO:0000313" key="3">
    <source>
        <dbReference type="EMBL" id="MBR7672777.1"/>
    </source>
</evidence>
<dbReference type="InterPro" id="IPR052544">
    <property type="entry name" value="Bacteriocin_Proc_Enz"/>
</dbReference>
<feature type="region of interest" description="Disordered" evidence="1">
    <location>
        <begin position="95"/>
        <end position="114"/>
    </location>
</feature>
<dbReference type="InterPro" id="IPR000415">
    <property type="entry name" value="Nitroreductase-like"/>
</dbReference>
<evidence type="ECO:0000259" key="2">
    <source>
        <dbReference type="Pfam" id="PF00881"/>
    </source>
</evidence>
<accession>A0A8T4ISK5</accession>
<dbReference type="SUPFAM" id="SSF55469">
    <property type="entry name" value="FMN-dependent nitroreductase-like"/>
    <property type="match status" value="1"/>
</dbReference>
<feature type="region of interest" description="Disordered" evidence="1">
    <location>
        <begin position="125"/>
        <end position="166"/>
    </location>
</feature>
<keyword evidence="4" id="KW-1185">Reference proteome</keyword>
<feature type="domain" description="Nitroreductase" evidence="2">
    <location>
        <begin position="173"/>
        <end position="333"/>
    </location>
</feature>
<dbReference type="AlphaFoldDB" id="A0A8T4ISK5"/>
<dbReference type="CDD" id="cd02142">
    <property type="entry name" value="McbC_SagB-like_oxidoreductase"/>
    <property type="match status" value="1"/>
</dbReference>
<protein>
    <submittedName>
        <fullName evidence="3">SagB/ThcOx family dehydrogenase</fullName>
    </submittedName>
</protein>
<dbReference type="Gene3D" id="3.40.109.10">
    <property type="entry name" value="NADH Oxidase"/>
    <property type="match status" value="1"/>
</dbReference>
<sequence>MTGRPLYRRNPDLLLEWDEDAGAVLVDCLRWRKFSAKAPLVDLLHHLDGPLSAEEAHARWQGAEDAEDTGDTAGVEGTRKLLVRLAAAGIVQRCDKEHEKEGEEGDGAPVRGRGSGLTRYELAAHAQAARGPVPHARQGPPPPARLRHPGTTATVPLPEDPGPPSRPLSRVLEQRRSVREFAPEPVPLALVAAVLDRSARVRGYLPPRAYEQTQRAAPSGGGRHSLEVYLLARDVGGLDSGAYHYDPFAHALHRLSPWSDNLSDLQDRVLTTPALMAAPPPAGLYLTSRAARTGWKYEGMALSLIYRDTGCLMQTMCLAATDLGLASCLTGRMEAPPTAPFLPPDEHDVLHVGNLALGLPSPSPSVPVPAPEADG</sequence>
<gene>
    <name evidence="3" type="ORF">KDA82_07030</name>
</gene>
<dbReference type="Pfam" id="PF00881">
    <property type="entry name" value="Nitroreductase"/>
    <property type="match status" value="1"/>
</dbReference>
<evidence type="ECO:0000256" key="1">
    <source>
        <dbReference type="SAM" id="MobiDB-lite"/>
    </source>
</evidence>